<feature type="transmembrane region" description="Helical" evidence="8">
    <location>
        <begin position="469"/>
        <end position="489"/>
    </location>
</feature>
<evidence type="ECO:0000256" key="7">
    <source>
        <dbReference type="ARBA" id="ARBA00023136"/>
    </source>
</evidence>
<keyword evidence="5" id="KW-0571">Peptide transport</keyword>
<keyword evidence="3" id="KW-1003">Cell membrane</keyword>
<feature type="domain" description="Major facilitator superfamily (MFS) profile" evidence="9">
    <location>
        <begin position="26"/>
        <end position="557"/>
    </location>
</feature>
<dbReference type="Proteomes" id="UP001207337">
    <property type="component" value="Unassembled WGS sequence"/>
</dbReference>
<evidence type="ECO:0000256" key="5">
    <source>
        <dbReference type="ARBA" id="ARBA00022856"/>
    </source>
</evidence>
<keyword evidence="4 8" id="KW-0812">Transmembrane</keyword>
<evidence type="ECO:0000313" key="11">
    <source>
        <dbReference type="Proteomes" id="UP001207337"/>
    </source>
</evidence>
<dbReference type="Pfam" id="PF00854">
    <property type="entry name" value="PTR2"/>
    <property type="match status" value="2"/>
</dbReference>
<gene>
    <name evidence="10" type="ORF">LQ318_15585</name>
</gene>
<dbReference type="RefSeq" id="WP_265791543.1">
    <property type="nucleotide sequence ID" value="NZ_BAABRS010000005.1"/>
</dbReference>
<dbReference type="InterPro" id="IPR005279">
    <property type="entry name" value="Dipep/tripep_permease"/>
</dbReference>
<dbReference type="Gene3D" id="1.20.1250.20">
    <property type="entry name" value="MFS general substrate transporter like domains"/>
    <property type="match status" value="2"/>
</dbReference>
<organism evidence="10 11">
    <name type="scientific">Fodinibius salicampi</name>
    <dbReference type="NCBI Taxonomy" id="1920655"/>
    <lineage>
        <taxon>Bacteria</taxon>
        <taxon>Pseudomonadati</taxon>
        <taxon>Balneolota</taxon>
        <taxon>Balneolia</taxon>
        <taxon>Balneolales</taxon>
        <taxon>Balneolaceae</taxon>
        <taxon>Fodinibius</taxon>
    </lineage>
</organism>
<evidence type="ECO:0000256" key="1">
    <source>
        <dbReference type="ARBA" id="ARBA00004651"/>
    </source>
</evidence>
<dbReference type="CDD" id="cd17346">
    <property type="entry name" value="MFS_DtpA_like"/>
    <property type="match status" value="1"/>
</dbReference>
<comment type="caution">
    <text evidence="10">The sequence shown here is derived from an EMBL/GenBank/DDBJ whole genome shotgun (WGS) entry which is preliminary data.</text>
</comment>
<feature type="transmembrane region" description="Helical" evidence="8">
    <location>
        <begin position="369"/>
        <end position="389"/>
    </location>
</feature>
<feature type="transmembrane region" description="Helical" evidence="8">
    <location>
        <begin position="232"/>
        <end position="250"/>
    </location>
</feature>
<feature type="transmembrane region" description="Helical" evidence="8">
    <location>
        <begin position="334"/>
        <end position="357"/>
    </location>
</feature>
<dbReference type="PROSITE" id="PS50850">
    <property type="entry name" value="MFS"/>
    <property type="match status" value="1"/>
</dbReference>
<evidence type="ECO:0000256" key="4">
    <source>
        <dbReference type="ARBA" id="ARBA00022692"/>
    </source>
</evidence>
<feature type="transmembrane region" description="Helical" evidence="8">
    <location>
        <begin position="409"/>
        <end position="426"/>
    </location>
</feature>
<evidence type="ECO:0000256" key="2">
    <source>
        <dbReference type="ARBA" id="ARBA00022448"/>
    </source>
</evidence>
<dbReference type="NCBIfam" id="TIGR00924">
    <property type="entry name" value="yjdL_sub1_fam"/>
    <property type="match status" value="1"/>
</dbReference>
<dbReference type="InterPro" id="IPR020846">
    <property type="entry name" value="MFS_dom"/>
</dbReference>
<feature type="transmembrane region" description="Helical" evidence="8">
    <location>
        <begin position="68"/>
        <end position="89"/>
    </location>
</feature>
<dbReference type="InterPro" id="IPR036259">
    <property type="entry name" value="MFS_trans_sf"/>
</dbReference>
<dbReference type="EMBL" id="JAJNDC010000005">
    <property type="protein sequence ID" value="MCW9714330.1"/>
    <property type="molecule type" value="Genomic_DNA"/>
</dbReference>
<dbReference type="PANTHER" id="PTHR23517:SF15">
    <property type="entry name" value="PROTON-DEPENDENT OLIGOPEPTIDE FAMILY TRANSPORT PROTEIN"/>
    <property type="match status" value="1"/>
</dbReference>
<keyword evidence="6 8" id="KW-1133">Transmembrane helix</keyword>
<keyword evidence="5" id="KW-0653">Protein transport</keyword>
<keyword evidence="11" id="KW-1185">Reference proteome</keyword>
<evidence type="ECO:0000256" key="3">
    <source>
        <dbReference type="ARBA" id="ARBA00022475"/>
    </source>
</evidence>
<keyword evidence="2" id="KW-0813">Transport</keyword>
<keyword evidence="7 8" id="KW-0472">Membrane</keyword>
<accession>A0ABT3Q2J3</accession>
<feature type="transmembrane region" description="Helical" evidence="8">
    <location>
        <begin position="262"/>
        <end position="283"/>
    </location>
</feature>
<proteinExistence type="predicted"/>
<sequence>MANEQAGTVNSGQENDFFGHPRGLSTLFFTELWERFSYYGMRALLVLFMTAEAIGSNPGLGFSVGKATAIYGLYTFFVYVLSLPGGWVADKLWGQRKAVFVGGCIIAAGHFSMAIPTTMFFYIGLALIVIGTGLLKPNVSSMVGDLYPEGGARRDAGFSIFYMGINFGAILGPLLCGLLGEGYNWHYGFSLAGFGMILGLISYKYGYKFLGNAGDLKTGESQEVLNARSRKFYTILSVTAGAIVAFTFLMSSGVIDITLQTLAEYLGGAAVTITILFFGYIIFFGGHTRDEQKKLGVIFWLFILAALFWSGFEQAGSSLNLFAQDLTNRSIGDVAWLDGTTALIITLLIAVPVLYMVYRVINRDNLWSFAKWVVGISSVGILIFTWWLIQRIGIGWETPASTLQLINPFFIVVFAPIFGWLWTWLASRNANPSIPVKFGLGLFGLAAGFFVLSWGAVNATEANPVSPSWLIVTYFLHTCGELCLSPVGLSSMTKLAPKTRVSQMMGVWFVAAAVGNLFAGLMAGQLETLAPSSLFWSVAMIVGGGGIVALLASPYVKRLMGDVE</sequence>
<comment type="subcellular location">
    <subcellularLocation>
        <location evidence="1">Cell membrane</location>
        <topology evidence="1">Multi-pass membrane protein</topology>
    </subcellularLocation>
</comment>
<feature type="transmembrane region" description="Helical" evidence="8">
    <location>
        <begin position="438"/>
        <end position="457"/>
    </location>
</feature>
<name>A0ABT3Q2J3_9BACT</name>
<dbReference type="SUPFAM" id="SSF103473">
    <property type="entry name" value="MFS general substrate transporter"/>
    <property type="match status" value="2"/>
</dbReference>
<reference evidence="10 11" key="1">
    <citation type="submission" date="2021-11" db="EMBL/GenBank/DDBJ databases">
        <title>Aliifidinibius sp. nov., a new bacterium isolated from saline soil.</title>
        <authorList>
            <person name="Galisteo C."/>
            <person name="De La Haba R."/>
            <person name="Sanchez-Porro C."/>
            <person name="Ventosa A."/>
        </authorList>
    </citation>
    <scope>NUCLEOTIDE SEQUENCE [LARGE SCALE GENOMIC DNA]</scope>
    <source>
        <strain evidence="10 11">KACC 190600</strain>
    </source>
</reference>
<feature type="transmembrane region" description="Helical" evidence="8">
    <location>
        <begin position="295"/>
        <end position="312"/>
    </location>
</feature>
<feature type="transmembrane region" description="Helical" evidence="8">
    <location>
        <begin position="160"/>
        <end position="180"/>
    </location>
</feature>
<dbReference type="InterPro" id="IPR018456">
    <property type="entry name" value="PTR2_symporter_CS"/>
</dbReference>
<dbReference type="InterPro" id="IPR050171">
    <property type="entry name" value="MFS_Transporters"/>
</dbReference>
<dbReference type="PANTHER" id="PTHR23517">
    <property type="entry name" value="RESISTANCE PROTEIN MDTM, PUTATIVE-RELATED-RELATED"/>
    <property type="match status" value="1"/>
</dbReference>
<protein>
    <submittedName>
        <fullName evidence="10">Peptide MFS transporter</fullName>
    </submittedName>
</protein>
<evidence type="ECO:0000256" key="8">
    <source>
        <dbReference type="SAM" id="Phobius"/>
    </source>
</evidence>
<evidence type="ECO:0000256" key="6">
    <source>
        <dbReference type="ARBA" id="ARBA00022989"/>
    </source>
</evidence>
<feature type="transmembrane region" description="Helical" evidence="8">
    <location>
        <begin position="534"/>
        <end position="556"/>
    </location>
</feature>
<feature type="transmembrane region" description="Helical" evidence="8">
    <location>
        <begin position="121"/>
        <end position="139"/>
    </location>
</feature>
<dbReference type="PROSITE" id="PS01022">
    <property type="entry name" value="PTR2_1"/>
    <property type="match status" value="1"/>
</dbReference>
<feature type="transmembrane region" description="Helical" evidence="8">
    <location>
        <begin position="186"/>
        <end position="203"/>
    </location>
</feature>
<feature type="transmembrane region" description="Helical" evidence="8">
    <location>
        <begin position="36"/>
        <end position="56"/>
    </location>
</feature>
<evidence type="ECO:0000259" key="9">
    <source>
        <dbReference type="PROSITE" id="PS50850"/>
    </source>
</evidence>
<dbReference type="InterPro" id="IPR000109">
    <property type="entry name" value="POT_fam"/>
</dbReference>
<evidence type="ECO:0000313" key="10">
    <source>
        <dbReference type="EMBL" id="MCW9714330.1"/>
    </source>
</evidence>
<feature type="transmembrane region" description="Helical" evidence="8">
    <location>
        <begin position="501"/>
        <end position="522"/>
    </location>
</feature>